<reference evidence="3 4" key="1">
    <citation type="submission" date="2019-03" db="EMBL/GenBank/DDBJ databases">
        <title>Draft genome sequences of novel Actinobacteria.</title>
        <authorList>
            <person name="Sahin N."/>
            <person name="Ay H."/>
            <person name="Saygin H."/>
        </authorList>
    </citation>
    <scope>NUCLEOTIDE SEQUENCE [LARGE SCALE GENOMIC DNA]</scope>
    <source>
        <strain evidence="3 4">JCM 30547</strain>
    </source>
</reference>
<keyword evidence="2" id="KW-0732">Signal</keyword>
<keyword evidence="4" id="KW-1185">Reference proteome</keyword>
<sequence>MRRLKRISLWRAGVPLALMCAGLLFATSATSARGTDLRPSRNTTLAGLVEEQSRRSAALVRQHATLTQDIERLQAQQGSIDPKIAKRLKSLSDAVGITPVTGPGLTVTLKDAPREVVRDNPDVDADWLVIHQQDIQAVVNALWAGGAEALSIQNHRVISTTGIKCVGNSVVLHGVPYLPPYKITAIGDRRKLQKALDDSKYIENLQDYVVKFQLGYDVKTESSIAMPAYEGTLDLQSATVPGFDRTPTASPTATGGR</sequence>
<dbReference type="PANTHER" id="PTHR37313:SF4">
    <property type="entry name" value="CONSERVED MEMBRANE PROTEIN-RELATED"/>
    <property type="match status" value="1"/>
</dbReference>
<dbReference type="OrthoDB" id="3214641at2"/>
<dbReference type="InterPro" id="IPR010273">
    <property type="entry name" value="DUF881"/>
</dbReference>
<protein>
    <submittedName>
        <fullName evidence="3">DUF881 domain-containing protein</fullName>
    </submittedName>
</protein>
<dbReference type="PANTHER" id="PTHR37313">
    <property type="entry name" value="UPF0749 PROTEIN RV1825"/>
    <property type="match status" value="1"/>
</dbReference>
<proteinExistence type="inferred from homology"/>
<evidence type="ECO:0000256" key="2">
    <source>
        <dbReference type="SAM" id="SignalP"/>
    </source>
</evidence>
<dbReference type="EMBL" id="SMKA01000052">
    <property type="protein sequence ID" value="TDC29943.1"/>
    <property type="molecule type" value="Genomic_DNA"/>
</dbReference>
<evidence type="ECO:0000313" key="4">
    <source>
        <dbReference type="Proteomes" id="UP000295075"/>
    </source>
</evidence>
<dbReference type="GO" id="GO:0005886">
    <property type="term" value="C:plasma membrane"/>
    <property type="evidence" value="ECO:0007669"/>
    <property type="project" value="TreeGrafter"/>
</dbReference>
<dbReference type="Pfam" id="PF05949">
    <property type="entry name" value="DUF881"/>
    <property type="match status" value="1"/>
</dbReference>
<comment type="similarity">
    <text evidence="1">Belongs to the UPF0749 family.</text>
</comment>
<dbReference type="Gene3D" id="3.30.70.1880">
    <property type="entry name" value="Protein of unknown function DUF881"/>
    <property type="match status" value="1"/>
</dbReference>
<evidence type="ECO:0000256" key="1">
    <source>
        <dbReference type="ARBA" id="ARBA00009108"/>
    </source>
</evidence>
<dbReference type="RefSeq" id="WP_132406804.1">
    <property type="nucleotide sequence ID" value="NZ_SMKA01000052.1"/>
</dbReference>
<comment type="caution">
    <text evidence="3">The sequence shown here is derived from an EMBL/GenBank/DDBJ whole genome shotgun (WGS) entry which is preliminary data.</text>
</comment>
<accession>A0A4R4Q529</accession>
<organism evidence="3 4">
    <name type="scientific">Kribbella albertanoniae</name>
    <dbReference type="NCBI Taxonomy" id="1266829"/>
    <lineage>
        <taxon>Bacteria</taxon>
        <taxon>Bacillati</taxon>
        <taxon>Actinomycetota</taxon>
        <taxon>Actinomycetes</taxon>
        <taxon>Propionibacteriales</taxon>
        <taxon>Kribbellaceae</taxon>
        <taxon>Kribbella</taxon>
    </lineage>
</organism>
<dbReference type="AlphaFoldDB" id="A0A4R4Q529"/>
<feature type="chain" id="PRO_5020265221" evidence="2">
    <location>
        <begin position="32"/>
        <end position="257"/>
    </location>
</feature>
<evidence type="ECO:0000313" key="3">
    <source>
        <dbReference type="EMBL" id="TDC29943.1"/>
    </source>
</evidence>
<gene>
    <name evidence="3" type="ORF">E1261_14485</name>
</gene>
<dbReference type="Proteomes" id="UP000295075">
    <property type="component" value="Unassembled WGS sequence"/>
</dbReference>
<name>A0A4R4Q529_9ACTN</name>
<feature type="signal peptide" evidence="2">
    <location>
        <begin position="1"/>
        <end position="31"/>
    </location>
</feature>